<sequence length="48" mass="5368">MCICMADFSSLRIEASDDAGKVEQILTLNKASIKLNIDEKTLLEVIRK</sequence>
<dbReference type="AlphaFoldDB" id="K6XQ12"/>
<organism evidence="1 2">
    <name type="scientific">Aliiglaciecola lipolytica E3</name>
    <dbReference type="NCBI Taxonomy" id="1127673"/>
    <lineage>
        <taxon>Bacteria</taxon>
        <taxon>Pseudomonadati</taxon>
        <taxon>Pseudomonadota</taxon>
        <taxon>Gammaproteobacteria</taxon>
        <taxon>Alteromonadales</taxon>
        <taxon>Alteromonadaceae</taxon>
        <taxon>Aliiglaciecola</taxon>
    </lineage>
</organism>
<protein>
    <submittedName>
        <fullName evidence="1">Uncharacterized protein</fullName>
    </submittedName>
</protein>
<accession>K6XQ12</accession>
<comment type="caution">
    <text evidence="1">The sequence shown here is derived from an EMBL/GenBank/DDBJ whole genome shotgun (WGS) entry which is preliminary data.</text>
</comment>
<dbReference type="STRING" id="1127673.GLIP_1120"/>
<dbReference type="Proteomes" id="UP000006334">
    <property type="component" value="Unassembled WGS sequence"/>
</dbReference>
<evidence type="ECO:0000313" key="2">
    <source>
        <dbReference type="Proteomes" id="UP000006334"/>
    </source>
</evidence>
<evidence type="ECO:0000313" key="1">
    <source>
        <dbReference type="EMBL" id="GAC13761.1"/>
    </source>
</evidence>
<dbReference type="EMBL" id="BAEN01000022">
    <property type="protein sequence ID" value="GAC13761.1"/>
    <property type="molecule type" value="Genomic_DNA"/>
</dbReference>
<name>K6XQ12_9ALTE</name>
<keyword evidence="2" id="KW-1185">Reference proteome</keyword>
<proteinExistence type="predicted"/>
<gene>
    <name evidence="1" type="ORF">GLIP_1120</name>
</gene>
<reference evidence="1 2" key="1">
    <citation type="journal article" date="2017" name="Antonie Van Leeuwenhoek">
        <title>Rhizobium rhizosphaerae sp. nov., a novel species isolated from rice rhizosphere.</title>
        <authorList>
            <person name="Zhao J.J."/>
            <person name="Zhang J."/>
            <person name="Zhang R.J."/>
            <person name="Zhang C.W."/>
            <person name="Yin H.Q."/>
            <person name="Zhang X.X."/>
        </authorList>
    </citation>
    <scope>NUCLEOTIDE SEQUENCE [LARGE SCALE GENOMIC DNA]</scope>
    <source>
        <strain evidence="1 2">E3</strain>
    </source>
</reference>